<dbReference type="SUPFAM" id="SSF52402">
    <property type="entry name" value="Adenine nucleotide alpha hydrolases-like"/>
    <property type="match status" value="1"/>
</dbReference>
<accession>A0A381QTD6</accession>
<dbReference type="Pfam" id="PF20259">
    <property type="entry name" value="tRNA_Me_trans_M"/>
    <property type="match status" value="1"/>
</dbReference>
<dbReference type="PANTHER" id="PTHR11933:SF5">
    <property type="entry name" value="MITOCHONDRIAL TRNA-SPECIFIC 2-THIOURIDYLASE 1"/>
    <property type="match status" value="1"/>
</dbReference>
<evidence type="ECO:0000256" key="4">
    <source>
        <dbReference type="ARBA" id="ARBA00022741"/>
    </source>
</evidence>
<dbReference type="InterPro" id="IPR046884">
    <property type="entry name" value="MnmA-like_central"/>
</dbReference>
<evidence type="ECO:0000256" key="1">
    <source>
        <dbReference type="ARBA" id="ARBA00022555"/>
    </source>
</evidence>
<dbReference type="NCBIfam" id="TIGR00420">
    <property type="entry name" value="trmU"/>
    <property type="match status" value="1"/>
</dbReference>
<sequence>MGAKNLIIVGMSGGVDSAVSASMLIEQGFEVEALHMTNWEDDEPFCTAAKDFQDARQVCKELGITLHHVNFSKEYKEKVFDQTLREFDMGLTPNPDVLCNRMIKFNDFTNHAFRLGAKKIATGHYARIKKDRQTLSLLKGLDEDKDQSYFLHSINPEIMNSVLFPIGEMKKKEVREYANKKGLPNYDKPDSTGICFIGERPFKDFLKTFLPPKPGVIISEYGEELGTHEGLMYFTIGQRKDLGIGGIKGKSDQPWYVAKKDMENNRLVVVQGREHPILWTKKVFVEKVRWLNSELGETLETKKSFQCLAKNRYRQSDVKCKVTPNIRGLEVDFKEPQWAITYGQYMVFYEKDECLGGGKIMPKYCELD</sequence>
<keyword evidence="4" id="KW-0547">Nucleotide-binding</keyword>
<dbReference type="FunFam" id="2.30.30.280:FF:000001">
    <property type="entry name" value="tRNA-specific 2-thiouridylase MnmA"/>
    <property type="match status" value="1"/>
</dbReference>
<gene>
    <name evidence="10" type="ORF">METZ01_LOCUS35224</name>
</gene>
<keyword evidence="5" id="KW-0067">ATP-binding</keyword>
<keyword evidence="1" id="KW-0820">tRNA-binding</keyword>
<dbReference type="PANTHER" id="PTHR11933">
    <property type="entry name" value="TRNA 5-METHYLAMINOMETHYL-2-THIOURIDYLATE -METHYLTRANSFERASE"/>
    <property type="match status" value="1"/>
</dbReference>
<keyword evidence="2" id="KW-0808">Transferase</keyword>
<dbReference type="Gene3D" id="2.30.30.280">
    <property type="entry name" value="Adenine nucleotide alpha hydrolases-like domains"/>
    <property type="match status" value="1"/>
</dbReference>
<dbReference type="CDD" id="cd01998">
    <property type="entry name" value="MnmA_TRMU-like"/>
    <property type="match status" value="1"/>
</dbReference>
<dbReference type="FunFam" id="3.40.50.620:FF:000115">
    <property type="entry name" value="tRNA-specific 2-thiouridylase MnmA"/>
    <property type="match status" value="1"/>
</dbReference>
<feature type="domain" description="tRNA-specific 2-thiouridylase MnmA-like central" evidence="9">
    <location>
        <begin position="203"/>
        <end position="271"/>
    </location>
</feature>
<keyword evidence="6" id="KW-0694">RNA-binding</keyword>
<dbReference type="GO" id="GO:0016783">
    <property type="term" value="F:sulfurtransferase activity"/>
    <property type="evidence" value="ECO:0007669"/>
    <property type="project" value="InterPro"/>
</dbReference>
<dbReference type="HAMAP" id="MF_00144">
    <property type="entry name" value="tRNA_thiouridyl_MnmA"/>
    <property type="match status" value="1"/>
</dbReference>
<dbReference type="GO" id="GO:0000049">
    <property type="term" value="F:tRNA binding"/>
    <property type="evidence" value="ECO:0007669"/>
    <property type="project" value="UniProtKB-KW"/>
</dbReference>
<proteinExistence type="inferred from homology"/>
<protein>
    <submittedName>
        <fullName evidence="10">Uncharacterized protein</fullName>
    </submittedName>
</protein>
<name>A0A381QTD6_9ZZZZ</name>
<keyword evidence="3" id="KW-0819">tRNA processing</keyword>
<keyword evidence="7" id="KW-1015">Disulfide bond</keyword>
<feature type="domain" description="tRNA-specific 2-thiouridylase MnmA-like C-terminal" evidence="8">
    <location>
        <begin position="281"/>
        <end position="360"/>
    </location>
</feature>
<dbReference type="Gene3D" id="2.40.30.10">
    <property type="entry name" value="Translation factors"/>
    <property type="match status" value="1"/>
</dbReference>
<dbReference type="Pfam" id="PF20258">
    <property type="entry name" value="tRNA_Me_trans_C"/>
    <property type="match status" value="1"/>
</dbReference>
<reference evidence="10" key="1">
    <citation type="submission" date="2018-05" db="EMBL/GenBank/DDBJ databases">
        <authorList>
            <person name="Lanie J.A."/>
            <person name="Ng W.-L."/>
            <person name="Kazmierczak K.M."/>
            <person name="Andrzejewski T.M."/>
            <person name="Davidsen T.M."/>
            <person name="Wayne K.J."/>
            <person name="Tettelin H."/>
            <person name="Glass J.I."/>
            <person name="Rusch D."/>
            <person name="Podicherti R."/>
            <person name="Tsui H.-C.T."/>
            <person name="Winkler M.E."/>
        </authorList>
    </citation>
    <scope>NUCLEOTIDE SEQUENCE</scope>
</reference>
<dbReference type="AlphaFoldDB" id="A0A381QTD6"/>
<dbReference type="Pfam" id="PF03054">
    <property type="entry name" value="tRNA_Me_trans"/>
    <property type="match status" value="1"/>
</dbReference>
<dbReference type="Gene3D" id="3.40.50.620">
    <property type="entry name" value="HUPs"/>
    <property type="match status" value="1"/>
</dbReference>
<evidence type="ECO:0000256" key="5">
    <source>
        <dbReference type="ARBA" id="ARBA00022840"/>
    </source>
</evidence>
<dbReference type="InterPro" id="IPR014729">
    <property type="entry name" value="Rossmann-like_a/b/a_fold"/>
</dbReference>
<dbReference type="GO" id="GO:0002143">
    <property type="term" value="P:tRNA wobble position uridine thiolation"/>
    <property type="evidence" value="ECO:0007669"/>
    <property type="project" value="TreeGrafter"/>
</dbReference>
<evidence type="ECO:0000259" key="8">
    <source>
        <dbReference type="Pfam" id="PF20258"/>
    </source>
</evidence>
<evidence type="ECO:0000256" key="3">
    <source>
        <dbReference type="ARBA" id="ARBA00022694"/>
    </source>
</evidence>
<evidence type="ECO:0000313" key="10">
    <source>
        <dbReference type="EMBL" id="SUZ82370.1"/>
    </source>
</evidence>
<dbReference type="GO" id="GO:0005524">
    <property type="term" value="F:ATP binding"/>
    <property type="evidence" value="ECO:0007669"/>
    <property type="project" value="UniProtKB-KW"/>
</dbReference>
<dbReference type="InterPro" id="IPR004506">
    <property type="entry name" value="MnmA-like"/>
</dbReference>
<evidence type="ECO:0000259" key="9">
    <source>
        <dbReference type="Pfam" id="PF20259"/>
    </source>
</evidence>
<dbReference type="EMBL" id="UINC01001504">
    <property type="protein sequence ID" value="SUZ82370.1"/>
    <property type="molecule type" value="Genomic_DNA"/>
</dbReference>
<evidence type="ECO:0000256" key="7">
    <source>
        <dbReference type="ARBA" id="ARBA00023157"/>
    </source>
</evidence>
<evidence type="ECO:0000256" key="2">
    <source>
        <dbReference type="ARBA" id="ARBA00022679"/>
    </source>
</evidence>
<dbReference type="InterPro" id="IPR023382">
    <property type="entry name" value="MnmA-like_central_sf"/>
</dbReference>
<dbReference type="InterPro" id="IPR046885">
    <property type="entry name" value="MnmA-like_C"/>
</dbReference>
<dbReference type="NCBIfam" id="NF001138">
    <property type="entry name" value="PRK00143.1"/>
    <property type="match status" value="1"/>
</dbReference>
<organism evidence="10">
    <name type="scientific">marine metagenome</name>
    <dbReference type="NCBI Taxonomy" id="408172"/>
    <lineage>
        <taxon>unclassified sequences</taxon>
        <taxon>metagenomes</taxon>
        <taxon>ecological metagenomes</taxon>
    </lineage>
</organism>
<evidence type="ECO:0000256" key="6">
    <source>
        <dbReference type="ARBA" id="ARBA00022884"/>
    </source>
</evidence>